<dbReference type="InterPro" id="IPR037401">
    <property type="entry name" value="SnoaL-like"/>
</dbReference>
<keyword evidence="3" id="KW-1185">Reference proteome</keyword>
<accession>A0ABY4IT96</accession>
<evidence type="ECO:0000259" key="1">
    <source>
        <dbReference type="Pfam" id="PF12680"/>
    </source>
</evidence>
<dbReference type="Gene3D" id="3.10.450.50">
    <property type="match status" value="1"/>
</dbReference>
<dbReference type="Pfam" id="PF12680">
    <property type="entry name" value="SnoaL_2"/>
    <property type="match status" value="1"/>
</dbReference>
<name>A0ABY4IT96_9MICO</name>
<dbReference type="Proteomes" id="UP000831963">
    <property type="component" value="Chromosome"/>
</dbReference>
<protein>
    <submittedName>
        <fullName evidence="2">Nuclear transport factor 2 family protein</fullName>
    </submittedName>
</protein>
<proteinExistence type="predicted"/>
<evidence type="ECO:0000313" key="3">
    <source>
        <dbReference type="Proteomes" id="UP000831963"/>
    </source>
</evidence>
<feature type="domain" description="SnoaL-like" evidence="1">
    <location>
        <begin position="21"/>
        <end position="120"/>
    </location>
</feature>
<evidence type="ECO:0000313" key="2">
    <source>
        <dbReference type="EMBL" id="UPL15918.1"/>
    </source>
</evidence>
<gene>
    <name evidence="2" type="ORF">KV396_16215</name>
</gene>
<organism evidence="2 3">
    <name type="scientific">Microbacterium galbinum</name>
    <dbReference type="NCBI Taxonomy" id="2851646"/>
    <lineage>
        <taxon>Bacteria</taxon>
        <taxon>Bacillati</taxon>
        <taxon>Actinomycetota</taxon>
        <taxon>Actinomycetes</taxon>
        <taxon>Micrococcales</taxon>
        <taxon>Microbacteriaceae</taxon>
        <taxon>Microbacterium</taxon>
    </lineage>
</organism>
<reference evidence="2 3" key="1">
    <citation type="submission" date="2021-06" db="EMBL/GenBank/DDBJ databases">
        <title>Genome-based taxonomic framework of Microbacterium strains isolated from marine environment, the description of four new species and reclassification of four preexisting species.</title>
        <authorList>
            <person name="Lee S.D."/>
            <person name="Kim S.-M."/>
            <person name="Byeon Y.-S."/>
            <person name="Yang H.L."/>
            <person name="Kim I.S."/>
        </authorList>
    </citation>
    <scope>NUCLEOTIDE SEQUENCE [LARGE SCALE GENOMIC DNA]</scope>
    <source>
        <strain evidence="2 3">SSW1-36</strain>
    </source>
</reference>
<dbReference type="EMBL" id="CP078077">
    <property type="protein sequence ID" value="UPL15918.1"/>
    <property type="molecule type" value="Genomic_DNA"/>
</dbReference>
<dbReference type="InterPro" id="IPR032710">
    <property type="entry name" value="NTF2-like_dom_sf"/>
</dbReference>
<dbReference type="RefSeq" id="WP_247956364.1">
    <property type="nucleotide sequence ID" value="NZ_CP078077.1"/>
</dbReference>
<dbReference type="SUPFAM" id="SSF54427">
    <property type="entry name" value="NTF2-like"/>
    <property type="match status" value="1"/>
</dbReference>
<sequence length="127" mass="14286">MEDIHRAALDGIQQMERELIVRDFVAVLNEGDVGELLPFLTEDVVYRPSHNRGVTGRREMLAMIGEIRSRFAEWSTALVTVAVAGDTVLTEQVLHLRLPEGEKCEVLGFGSFRLDGSRICTWHQVHA</sequence>